<protein>
    <recommendedName>
        <fullName evidence="4">Lipoprotein</fullName>
    </recommendedName>
</protein>
<evidence type="ECO:0008006" key="4">
    <source>
        <dbReference type="Google" id="ProtNLM"/>
    </source>
</evidence>
<keyword evidence="1" id="KW-0732">Signal</keyword>
<accession>A0ABZ2Z0D6</accession>
<keyword evidence="3" id="KW-1185">Reference proteome</keyword>
<evidence type="ECO:0000313" key="3">
    <source>
        <dbReference type="Proteomes" id="UP001449657"/>
    </source>
</evidence>
<evidence type="ECO:0000256" key="1">
    <source>
        <dbReference type="SAM" id="SignalP"/>
    </source>
</evidence>
<evidence type="ECO:0000313" key="2">
    <source>
        <dbReference type="EMBL" id="WZN44900.1"/>
    </source>
</evidence>
<dbReference type="PROSITE" id="PS51257">
    <property type="entry name" value="PROKAR_LIPOPROTEIN"/>
    <property type="match status" value="1"/>
</dbReference>
<organism evidence="2 3">
    <name type="scientific">Chitinophaga caseinilytica</name>
    <dbReference type="NCBI Taxonomy" id="2267521"/>
    <lineage>
        <taxon>Bacteria</taxon>
        <taxon>Pseudomonadati</taxon>
        <taxon>Bacteroidota</taxon>
        <taxon>Chitinophagia</taxon>
        <taxon>Chitinophagales</taxon>
        <taxon>Chitinophagaceae</taxon>
        <taxon>Chitinophaga</taxon>
    </lineage>
</organism>
<gene>
    <name evidence="2" type="ORF">WJU22_18555</name>
</gene>
<dbReference type="Proteomes" id="UP001449657">
    <property type="component" value="Chromosome"/>
</dbReference>
<reference evidence="2 3" key="1">
    <citation type="submission" date="2024-03" db="EMBL/GenBank/DDBJ databases">
        <title>Chitinophaga caseinilytica sp. nov., a casein hydrolysing bacterium isolated from forest soil.</title>
        <authorList>
            <person name="Lee D.S."/>
            <person name="Han D.M."/>
            <person name="Baek J.H."/>
            <person name="Choi D.G."/>
            <person name="Jeon J.H."/>
            <person name="Jeon C.O."/>
        </authorList>
    </citation>
    <scope>NUCLEOTIDE SEQUENCE [LARGE SCALE GENOMIC DNA]</scope>
    <source>
        <strain evidence="2 3">KACC 19118</strain>
    </source>
</reference>
<dbReference type="RefSeq" id="WP_341839660.1">
    <property type="nucleotide sequence ID" value="NZ_CP149792.1"/>
</dbReference>
<name>A0ABZ2Z0D6_9BACT</name>
<feature type="signal peptide" evidence="1">
    <location>
        <begin position="1"/>
        <end position="19"/>
    </location>
</feature>
<dbReference type="EMBL" id="CP150096">
    <property type="protein sequence ID" value="WZN44900.1"/>
    <property type="molecule type" value="Genomic_DNA"/>
</dbReference>
<sequence length="129" mass="13087">MKSLKMFLLPLLALSIGMAACGGKDDDPGPGRSAKKVQYKASGSTGVVIMNAVYGYDQSITTASSINKNTWESPVLDVPASALGGTCVIGAVGPNANSSLKVEMFVNGNLVKTGTSTGTALSAGTQIVF</sequence>
<proteinExistence type="predicted"/>
<feature type="chain" id="PRO_5045978071" description="Lipoprotein" evidence="1">
    <location>
        <begin position="20"/>
        <end position="129"/>
    </location>
</feature>